<dbReference type="InterPro" id="IPR051450">
    <property type="entry name" value="Gfo/Idh/MocA_Oxidoreductases"/>
</dbReference>
<accession>A0A2T2X8F1</accession>
<evidence type="ECO:0000259" key="2">
    <source>
        <dbReference type="Pfam" id="PF22725"/>
    </source>
</evidence>
<dbReference type="PANTHER" id="PTHR43377">
    <property type="entry name" value="BILIVERDIN REDUCTASE A"/>
    <property type="match status" value="1"/>
</dbReference>
<protein>
    <submittedName>
        <fullName evidence="3">Gfo/Idh/MocA family oxidoreductase</fullName>
    </submittedName>
</protein>
<dbReference type="Pfam" id="PF22725">
    <property type="entry name" value="GFO_IDH_MocA_C3"/>
    <property type="match status" value="1"/>
</dbReference>
<evidence type="ECO:0000313" key="3">
    <source>
        <dbReference type="EMBL" id="PSR30770.1"/>
    </source>
</evidence>
<comment type="caution">
    <text evidence="3">The sequence shown here is derived from an EMBL/GenBank/DDBJ whole genome shotgun (WGS) entry which is preliminary data.</text>
</comment>
<dbReference type="Proteomes" id="UP000242699">
    <property type="component" value="Unassembled WGS sequence"/>
</dbReference>
<dbReference type="Pfam" id="PF01408">
    <property type="entry name" value="GFO_IDH_MocA"/>
    <property type="match status" value="1"/>
</dbReference>
<dbReference type="Gene3D" id="3.40.50.720">
    <property type="entry name" value="NAD(P)-binding Rossmann-like Domain"/>
    <property type="match status" value="1"/>
</dbReference>
<dbReference type="PANTHER" id="PTHR43377:SF1">
    <property type="entry name" value="BILIVERDIN REDUCTASE A"/>
    <property type="match status" value="1"/>
</dbReference>
<organism evidence="3 4">
    <name type="scientific">Sulfobacillus benefaciens</name>
    <dbReference type="NCBI Taxonomy" id="453960"/>
    <lineage>
        <taxon>Bacteria</taxon>
        <taxon>Bacillati</taxon>
        <taxon>Bacillota</taxon>
        <taxon>Clostridia</taxon>
        <taxon>Eubacteriales</taxon>
        <taxon>Clostridiales Family XVII. Incertae Sedis</taxon>
        <taxon>Sulfobacillus</taxon>
    </lineage>
</organism>
<evidence type="ECO:0000313" key="4">
    <source>
        <dbReference type="Proteomes" id="UP000242699"/>
    </source>
</evidence>
<dbReference type="AlphaFoldDB" id="A0A2T2X8F1"/>
<feature type="domain" description="GFO/IDH/MocA-like oxidoreductase" evidence="2">
    <location>
        <begin position="129"/>
        <end position="251"/>
    </location>
</feature>
<dbReference type="InterPro" id="IPR000683">
    <property type="entry name" value="Gfo/Idh/MocA-like_OxRdtase_N"/>
</dbReference>
<dbReference type="GO" id="GO:0000166">
    <property type="term" value="F:nucleotide binding"/>
    <property type="evidence" value="ECO:0007669"/>
    <property type="project" value="InterPro"/>
</dbReference>
<dbReference type="InterPro" id="IPR055170">
    <property type="entry name" value="GFO_IDH_MocA-like_dom"/>
</dbReference>
<gene>
    <name evidence="3" type="ORF">C7B43_04680</name>
</gene>
<dbReference type="InterPro" id="IPR036291">
    <property type="entry name" value="NAD(P)-bd_dom_sf"/>
</dbReference>
<proteinExistence type="predicted"/>
<reference evidence="3 4" key="1">
    <citation type="journal article" date="2014" name="BMC Genomics">
        <title>Comparison of environmental and isolate Sulfobacillus genomes reveals diverse carbon, sulfur, nitrogen, and hydrogen metabolisms.</title>
        <authorList>
            <person name="Justice N.B."/>
            <person name="Norman A."/>
            <person name="Brown C.T."/>
            <person name="Singh A."/>
            <person name="Thomas B.C."/>
            <person name="Banfield J.F."/>
        </authorList>
    </citation>
    <scope>NUCLEOTIDE SEQUENCE [LARGE SCALE GENOMIC DNA]</scope>
    <source>
        <strain evidence="3">AMDSBA1</strain>
    </source>
</reference>
<name>A0A2T2X8F1_9FIRM</name>
<dbReference type="SUPFAM" id="SSF51735">
    <property type="entry name" value="NAD(P)-binding Rossmann-fold domains"/>
    <property type="match status" value="1"/>
</dbReference>
<dbReference type="EMBL" id="PXYT01000007">
    <property type="protein sequence ID" value="PSR30770.1"/>
    <property type="molecule type" value="Genomic_DNA"/>
</dbReference>
<feature type="domain" description="Gfo/Idh/MocA-like oxidoreductase N-terminal" evidence="1">
    <location>
        <begin position="10"/>
        <end position="117"/>
    </location>
</feature>
<dbReference type="Gene3D" id="3.30.360.10">
    <property type="entry name" value="Dihydrodipicolinate Reductase, domain 2"/>
    <property type="match status" value="1"/>
</dbReference>
<dbReference type="SUPFAM" id="SSF55347">
    <property type="entry name" value="Glyceraldehyde-3-phosphate dehydrogenase-like, C-terminal domain"/>
    <property type="match status" value="1"/>
</dbReference>
<sequence>MRVGFISFAHFHAWTYGDLLARMCDVTIAAISDADVPRGRKAADRYRCPFIPDYHAMLQDDTIDCVIICAETVRHAEIVVSAAQAGKAILCEKPMALNLDDAHRMIAACQETRVYFQLALPNRYLGPIRDVKDAVDRGNIGRVHAVHSTNRGKNPGGWFLDPHQSGGGALIDHTIHAVDILRWVLNAEITEVYAEMGHMGTSASVEDIALLTMMFDNGVIASHDPSCSYIPSRLEWGDLTFEFVGDRGGLRVDGFSQGVVVYDNRHPQITRVPVGLPKEYFMLREFLDHCLSVHGGSAYGIDGLRALEVTLAAYQSAALHRPIFIRDVRISAKEGDADGTH</sequence>
<evidence type="ECO:0000259" key="1">
    <source>
        <dbReference type="Pfam" id="PF01408"/>
    </source>
</evidence>